<dbReference type="Proteomes" id="UP001219934">
    <property type="component" value="Unassembled WGS sequence"/>
</dbReference>
<gene>
    <name evidence="2" type="ORF">JOQ06_005472</name>
</gene>
<dbReference type="AlphaFoldDB" id="A0AAD6BDX3"/>
<dbReference type="EMBL" id="JAPTMU010000005">
    <property type="protein sequence ID" value="KAJ4942960.1"/>
    <property type="molecule type" value="Genomic_DNA"/>
</dbReference>
<proteinExistence type="predicted"/>
<reference evidence="2" key="1">
    <citation type="submission" date="2022-11" db="EMBL/GenBank/DDBJ databases">
        <title>Chromosome-level genome of Pogonophryne albipinna.</title>
        <authorList>
            <person name="Jo E."/>
        </authorList>
    </citation>
    <scope>NUCLEOTIDE SEQUENCE</scope>
    <source>
        <strain evidence="2">SGF0006</strain>
        <tissue evidence="2">Muscle</tissue>
    </source>
</reference>
<comment type="caution">
    <text evidence="2">The sequence shown here is derived from an EMBL/GenBank/DDBJ whole genome shotgun (WGS) entry which is preliminary data.</text>
</comment>
<feature type="region of interest" description="Disordered" evidence="1">
    <location>
        <begin position="15"/>
        <end position="40"/>
    </location>
</feature>
<feature type="non-terminal residue" evidence="2">
    <location>
        <position position="1"/>
    </location>
</feature>
<feature type="non-terminal residue" evidence="2">
    <location>
        <position position="122"/>
    </location>
</feature>
<evidence type="ECO:0000313" key="3">
    <source>
        <dbReference type="Proteomes" id="UP001219934"/>
    </source>
</evidence>
<evidence type="ECO:0000313" key="2">
    <source>
        <dbReference type="EMBL" id="KAJ4942960.1"/>
    </source>
</evidence>
<accession>A0AAD6BDX3</accession>
<keyword evidence="3" id="KW-1185">Reference proteome</keyword>
<protein>
    <submittedName>
        <fullName evidence="2">Uncharacterized protein</fullName>
    </submittedName>
</protein>
<sequence>TSFSLPLRFLWPPKASSSRQDVGLLRDWDDGGGGGGGLEEKGGFMGAQSFSKYLPFPLYCGRLMAFDVGGLEVQGVGMEDGRSVWIGRPSLGPLRGPVVLGQPLLPSSAVLVTRRGKGRNRE</sequence>
<evidence type="ECO:0000256" key="1">
    <source>
        <dbReference type="SAM" id="MobiDB-lite"/>
    </source>
</evidence>
<name>A0AAD6BDX3_9TELE</name>
<organism evidence="2 3">
    <name type="scientific">Pogonophryne albipinna</name>
    <dbReference type="NCBI Taxonomy" id="1090488"/>
    <lineage>
        <taxon>Eukaryota</taxon>
        <taxon>Metazoa</taxon>
        <taxon>Chordata</taxon>
        <taxon>Craniata</taxon>
        <taxon>Vertebrata</taxon>
        <taxon>Euteleostomi</taxon>
        <taxon>Actinopterygii</taxon>
        <taxon>Neopterygii</taxon>
        <taxon>Teleostei</taxon>
        <taxon>Neoteleostei</taxon>
        <taxon>Acanthomorphata</taxon>
        <taxon>Eupercaria</taxon>
        <taxon>Perciformes</taxon>
        <taxon>Notothenioidei</taxon>
        <taxon>Pogonophryne</taxon>
    </lineage>
</organism>